<proteinExistence type="predicted"/>
<dbReference type="AlphaFoldDB" id="A0AAF0DIC0"/>
<keyword evidence="3" id="KW-1185">Reference proteome</keyword>
<accession>A0AAF0DIC0</accession>
<reference evidence="2" key="1">
    <citation type="submission" date="2023-03" db="EMBL/GenBank/DDBJ databases">
        <title>Emydomyces testavorans Genome Sequence.</title>
        <authorList>
            <person name="Hoyer L."/>
        </authorList>
    </citation>
    <scope>NUCLEOTIDE SEQUENCE</scope>
    <source>
        <strain evidence="2">16-2883</strain>
    </source>
</reference>
<feature type="compositionally biased region" description="Polar residues" evidence="1">
    <location>
        <begin position="92"/>
        <end position="101"/>
    </location>
</feature>
<evidence type="ECO:0000313" key="3">
    <source>
        <dbReference type="Proteomes" id="UP001219355"/>
    </source>
</evidence>
<evidence type="ECO:0000256" key="1">
    <source>
        <dbReference type="SAM" id="MobiDB-lite"/>
    </source>
</evidence>
<dbReference type="Proteomes" id="UP001219355">
    <property type="component" value="Chromosome 2"/>
</dbReference>
<dbReference type="EMBL" id="CP120628">
    <property type="protein sequence ID" value="WEW59117.1"/>
    <property type="molecule type" value="Genomic_DNA"/>
</dbReference>
<evidence type="ECO:0000313" key="2">
    <source>
        <dbReference type="EMBL" id="WEW59117.1"/>
    </source>
</evidence>
<sequence>MTQEEVDASFDAAGATPHTGGNYPPTHELYWGPRGAVTPDIAQKAIDEAFGIDHSIPSDEPLEASKSNAPKKRGPVPQGTLTTEKWGCPNPSCETTSSNKQGMIDHQAEHNHY</sequence>
<feature type="region of interest" description="Disordered" evidence="1">
    <location>
        <begin position="1"/>
        <end position="27"/>
    </location>
</feature>
<feature type="region of interest" description="Disordered" evidence="1">
    <location>
        <begin position="54"/>
        <end position="113"/>
    </location>
</feature>
<organism evidence="2 3">
    <name type="scientific">Emydomyces testavorans</name>
    <dbReference type="NCBI Taxonomy" id="2070801"/>
    <lineage>
        <taxon>Eukaryota</taxon>
        <taxon>Fungi</taxon>
        <taxon>Dikarya</taxon>
        <taxon>Ascomycota</taxon>
        <taxon>Pezizomycotina</taxon>
        <taxon>Eurotiomycetes</taxon>
        <taxon>Eurotiomycetidae</taxon>
        <taxon>Onygenales</taxon>
        <taxon>Nannizziopsiaceae</taxon>
        <taxon>Emydomyces</taxon>
    </lineage>
</organism>
<name>A0AAF0DIC0_9EURO</name>
<gene>
    <name evidence="2" type="ORF">PRK78_004586</name>
</gene>
<protein>
    <submittedName>
        <fullName evidence="2">Uncharacterized protein</fullName>
    </submittedName>
</protein>